<dbReference type="EMBL" id="JAJVCN010000002">
    <property type="protein sequence ID" value="MCE7005469.1"/>
    <property type="molecule type" value="Genomic_DNA"/>
</dbReference>
<sequence length="73" mass="7727">MNRTDTGPANGATRLLLDVPAAARQLSISRTTMYALLKSGEIESVKIGTLRRVPLAALAAYTARKASEQRAAA</sequence>
<comment type="caution">
    <text evidence="2">The sequence shown here is derived from an EMBL/GenBank/DDBJ whole genome shotgun (WGS) entry which is preliminary data.</text>
</comment>
<accession>A0ABS8ZDZ7</accession>
<proteinExistence type="predicted"/>
<dbReference type="InterPro" id="IPR010093">
    <property type="entry name" value="SinI_DNA-bd"/>
</dbReference>
<dbReference type="NCBIfam" id="TIGR01764">
    <property type="entry name" value="excise"/>
    <property type="match status" value="1"/>
</dbReference>
<feature type="domain" description="Helix-turn-helix" evidence="1">
    <location>
        <begin position="16"/>
        <end position="65"/>
    </location>
</feature>
<keyword evidence="3" id="KW-1185">Reference proteome</keyword>
<evidence type="ECO:0000313" key="2">
    <source>
        <dbReference type="EMBL" id="MCE7005469.1"/>
    </source>
</evidence>
<organism evidence="2 3">
    <name type="scientific">Kibdelosporangium philippinense</name>
    <dbReference type="NCBI Taxonomy" id="211113"/>
    <lineage>
        <taxon>Bacteria</taxon>
        <taxon>Bacillati</taxon>
        <taxon>Actinomycetota</taxon>
        <taxon>Actinomycetes</taxon>
        <taxon>Pseudonocardiales</taxon>
        <taxon>Pseudonocardiaceae</taxon>
        <taxon>Kibdelosporangium</taxon>
    </lineage>
</organism>
<dbReference type="RefSeq" id="WP_233727049.1">
    <property type="nucleotide sequence ID" value="NZ_JAJVCN010000002.1"/>
</dbReference>
<evidence type="ECO:0000259" key="1">
    <source>
        <dbReference type="Pfam" id="PF12728"/>
    </source>
</evidence>
<evidence type="ECO:0000313" key="3">
    <source>
        <dbReference type="Proteomes" id="UP001521150"/>
    </source>
</evidence>
<dbReference type="Pfam" id="PF12728">
    <property type="entry name" value="HTH_17"/>
    <property type="match status" value="1"/>
</dbReference>
<protein>
    <submittedName>
        <fullName evidence="2">Helix-turn-helix domain-containing protein</fullName>
    </submittedName>
</protein>
<dbReference type="Proteomes" id="UP001521150">
    <property type="component" value="Unassembled WGS sequence"/>
</dbReference>
<name>A0ABS8ZDZ7_9PSEU</name>
<reference evidence="2 3" key="1">
    <citation type="submission" date="2021-12" db="EMBL/GenBank/DDBJ databases">
        <title>Genome sequence of Kibdelosporangium philippinense ATCC 49844.</title>
        <authorList>
            <person name="Fedorov E.A."/>
            <person name="Omeragic M."/>
            <person name="Shalygina K.F."/>
            <person name="Maclea K.S."/>
        </authorList>
    </citation>
    <scope>NUCLEOTIDE SEQUENCE [LARGE SCALE GENOMIC DNA]</scope>
    <source>
        <strain evidence="2 3">ATCC 49844</strain>
    </source>
</reference>
<dbReference type="InterPro" id="IPR041657">
    <property type="entry name" value="HTH_17"/>
</dbReference>
<gene>
    <name evidence="2" type="ORF">LWC34_21970</name>
</gene>